<dbReference type="PANTHER" id="PTHR43304:SF1">
    <property type="entry name" value="PAC DOMAIN-CONTAINING PROTEIN"/>
    <property type="match status" value="1"/>
</dbReference>
<keyword evidence="7" id="KW-0472">Membrane</keyword>
<dbReference type="InterPro" id="IPR003661">
    <property type="entry name" value="HisK_dim/P_dom"/>
</dbReference>
<proteinExistence type="predicted"/>
<dbReference type="SMART" id="SM00388">
    <property type="entry name" value="HisKA"/>
    <property type="match status" value="1"/>
</dbReference>
<dbReference type="InterPro" id="IPR036890">
    <property type="entry name" value="HATPase_C_sf"/>
</dbReference>
<evidence type="ECO:0000256" key="5">
    <source>
        <dbReference type="ARBA" id="ARBA00022777"/>
    </source>
</evidence>
<dbReference type="InterPro" id="IPR005467">
    <property type="entry name" value="His_kinase_dom"/>
</dbReference>
<dbReference type="Gene3D" id="1.10.287.130">
    <property type="match status" value="1"/>
</dbReference>
<evidence type="ECO:0000256" key="4">
    <source>
        <dbReference type="ARBA" id="ARBA00022679"/>
    </source>
</evidence>
<feature type="coiled-coil region" evidence="6">
    <location>
        <begin position="128"/>
        <end position="155"/>
    </location>
</feature>
<dbReference type="FunFam" id="3.30.565.10:FF:000006">
    <property type="entry name" value="Sensor histidine kinase WalK"/>
    <property type="match status" value="1"/>
</dbReference>
<evidence type="ECO:0000313" key="10">
    <source>
        <dbReference type="Proteomes" id="UP000509750"/>
    </source>
</evidence>
<dbReference type="InterPro" id="IPR031623">
    <property type="entry name" value="HisKA_4TM"/>
</dbReference>
<dbReference type="Pfam" id="PF16926">
    <property type="entry name" value="HisKA_4TM"/>
    <property type="match status" value="1"/>
</dbReference>
<keyword evidence="7" id="KW-0812">Transmembrane</keyword>
<dbReference type="KEGG" id="halg:HUG10_07750"/>
<keyword evidence="10" id="KW-1185">Reference proteome</keyword>
<dbReference type="EC" id="2.7.13.3" evidence="2"/>
<evidence type="ECO:0000256" key="7">
    <source>
        <dbReference type="SAM" id="Phobius"/>
    </source>
</evidence>
<feature type="transmembrane region" description="Helical" evidence="7">
    <location>
        <begin position="79"/>
        <end position="100"/>
    </location>
</feature>
<dbReference type="SMART" id="SM00387">
    <property type="entry name" value="HATPase_c"/>
    <property type="match status" value="1"/>
</dbReference>
<name>A0A7D5GX37_9EURY</name>
<dbReference type="PRINTS" id="PR00344">
    <property type="entry name" value="BCTRLSENSOR"/>
</dbReference>
<keyword evidence="3" id="KW-0597">Phosphoprotein</keyword>
<comment type="catalytic activity">
    <reaction evidence="1">
        <text>ATP + protein L-histidine = ADP + protein N-phospho-L-histidine.</text>
        <dbReference type="EC" id="2.7.13.3"/>
    </reaction>
</comment>
<organism evidence="9 10">
    <name type="scientific">Halorarum halophilum</name>
    <dbReference type="NCBI Taxonomy" id="2743090"/>
    <lineage>
        <taxon>Archaea</taxon>
        <taxon>Methanobacteriati</taxon>
        <taxon>Methanobacteriota</taxon>
        <taxon>Stenosarchaea group</taxon>
        <taxon>Halobacteria</taxon>
        <taxon>Halobacteriales</taxon>
        <taxon>Haloferacaceae</taxon>
        <taxon>Halorarum</taxon>
    </lineage>
</organism>
<evidence type="ECO:0000256" key="2">
    <source>
        <dbReference type="ARBA" id="ARBA00012438"/>
    </source>
</evidence>
<gene>
    <name evidence="9" type="ORF">HUG10_07750</name>
</gene>
<dbReference type="InterPro" id="IPR036097">
    <property type="entry name" value="HisK_dim/P_sf"/>
</dbReference>
<accession>A0A7D5GX37</accession>
<dbReference type="Pfam" id="PF02518">
    <property type="entry name" value="HATPase_c"/>
    <property type="match status" value="1"/>
</dbReference>
<feature type="domain" description="Histidine kinase" evidence="8">
    <location>
        <begin position="158"/>
        <end position="373"/>
    </location>
</feature>
<dbReference type="SUPFAM" id="SSF47384">
    <property type="entry name" value="Homodimeric domain of signal transducing histidine kinase"/>
    <property type="match status" value="1"/>
</dbReference>
<dbReference type="InterPro" id="IPR004358">
    <property type="entry name" value="Sig_transdc_His_kin-like_C"/>
</dbReference>
<evidence type="ECO:0000256" key="3">
    <source>
        <dbReference type="ARBA" id="ARBA00022553"/>
    </source>
</evidence>
<feature type="transmembrane region" description="Helical" evidence="7">
    <location>
        <begin position="46"/>
        <end position="67"/>
    </location>
</feature>
<protein>
    <recommendedName>
        <fullName evidence="2">histidine kinase</fullName>
        <ecNumber evidence="2">2.7.13.3</ecNumber>
    </recommendedName>
</protein>
<keyword evidence="6" id="KW-0175">Coiled coil</keyword>
<dbReference type="RefSeq" id="WP_179169024.1">
    <property type="nucleotide sequence ID" value="NZ_CP058529.1"/>
</dbReference>
<keyword evidence="7" id="KW-1133">Transmembrane helix</keyword>
<dbReference type="PROSITE" id="PS50109">
    <property type="entry name" value="HIS_KIN"/>
    <property type="match status" value="1"/>
</dbReference>
<dbReference type="Proteomes" id="UP000509750">
    <property type="component" value="Chromosome"/>
</dbReference>
<dbReference type="InterPro" id="IPR052162">
    <property type="entry name" value="Sensor_kinase/Photoreceptor"/>
</dbReference>
<dbReference type="Gene3D" id="3.30.565.10">
    <property type="entry name" value="Histidine kinase-like ATPase, C-terminal domain"/>
    <property type="match status" value="1"/>
</dbReference>
<dbReference type="AlphaFoldDB" id="A0A7D5GX37"/>
<dbReference type="OrthoDB" id="106630at2157"/>
<evidence type="ECO:0000313" key="9">
    <source>
        <dbReference type="EMBL" id="QLG27449.1"/>
    </source>
</evidence>
<reference evidence="9 10" key="1">
    <citation type="submission" date="2020-07" db="EMBL/GenBank/DDBJ databases">
        <title>Gai3-2, isolated from salt lake.</title>
        <authorList>
            <person name="Cui H."/>
            <person name="Shi X."/>
        </authorList>
    </citation>
    <scope>NUCLEOTIDE SEQUENCE [LARGE SCALE GENOMIC DNA]</scope>
    <source>
        <strain evidence="9 10">Gai3-2</strain>
    </source>
</reference>
<sequence>MAPSNRLLPAVGGRRLVGALGGFYVVLAAGYPIVPGAVTPSLTFHLVVGVLVGGPGLVLLYGCYRLPRTEIRPELFPTVARWCLGGIGVVLGVLLLTALAADLTNLVTNVLILTALGSVAGFVAGVYNARAKTRERDLRETVEQLRKSNERLEQFAYAASHDLQEPLRMVSSYLQLLENRYEDELDEEAREFIGFAVGGADRMRVMVERLLEYSRVTNSGDPLEPTDTGAVLRDIRENLRLLIEETGTTITADELPTVSGDSAQLALVFQNLLSNAVKHSGEESPTVHVSAERVDDTWRFSVTDDGIGIAPEYHGRIFEVFQQLHRDEELETDTVGIGLALCERIVERHGGKMWVESDHSEGAAFYFTIPDGHEREPTLLDQSLAST</sequence>
<dbReference type="EMBL" id="CP058529">
    <property type="protein sequence ID" value="QLG27449.1"/>
    <property type="molecule type" value="Genomic_DNA"/>
</dbReference>
<dbReference type="SUPFAM" id="SSF55874">
    <property type="entry name" value="ATPase domain of HSP90 chaperone/DNA topoisomerase II/histidine kinase"/>
    <property type="match status" value="1"/>
</dbReference>
<dbReference type="InterPro" id="IPR003594">
    <property type="entry name" value="HATPase_dom"/>
</dbReference>
<dbReference type="GeneID" id="56028717"/>
<dbReference type="CDD" id="cd00082">
    <property type="entry name" value="HisKA"/>
    <property type="match status" value="1"/>
</dbReference>
<evidence type="ECO:0000256" key="1">
    <source>
        <dbReference type="ARBA" id="ARBA00000085"/>
    </source>
</evidence>
<feature type="transmembrane region" description="Helical" evidence="7">
    <location>
        <begin position="16"/>
        <end position="34"/>
    </location>
</feature>
<evidence type="ECO:0000259" key="8">
    <source>
        <dbReference type="PROSITE" id="PS50109"/>
    </source>
</evidence>
<keyword evidence="4" id="KW-0808">Transferase</keyword>
<dbReference type="GO" id="GO:0000155">
    <property type="term" value="F:phosphorelay sensor kinase activity"/>
    <property type="evidence" value="ECO:0007669"/>
    <property type="project" value="InterPro"/>
</dbReference>
<dbReference type="Pfam" id="PF00512">
    <property type="entry name" value="HisKA"/>
    <property type="match status" value="1"/>
</dbReference>
<keyword evidence="5 9" id="KW-0418">Kinase</keyword>
<dbReference type="PANTHER" id="PTHR43304">
    <property type="entry name" value="PHYTOCHROME-LIKE PROTEIN CPH1"/>
    <property type="match status" value="1"/>
</dbReference>
<evidence type="ECO:0000256" key="6">
    <source>
        <dbReference type="SAM" id="Coils"/>
    </source>
</evidence>
<feature type="transmembrane region" description="Helical" evidence="7">
    <location>
        <begin position="106"/>
        <end position="129"/>
    </location>
</feature>